<dbReference type="Proteomes" id="UP000283786">
    <property type="component" value="Chromosome"/>
</dbReference>
<evidence type="ECO:0000313" key="2">
    <source>
        <dbReference type="EMBL" id="QPM91880.1"/>
    </source>
</evidence>
<dbReference type="Gene3D" id="3.40.50.1820">
    <property type="entry name" value="alpha/beta hydrolase"/>
    <property type="match status" value="1"/>
</dbReference>
<proteinExistence type="predicted"/>
<dbReference type="OrthoDB" id="9791366at2"/>
<evidence type="ECO:0000313" key="3">
    <source>
        <dbReference type="Proteomes" id="UP000283786"/>
    </source>
</evidence>
<dbReference type="InterPro" id="IPR050471">
    <property type="entry name" value="AB_hydrolase"/>
</dbReference>
<sequence length="272" mass="29016">MPHFLAPDGASLYYEDSETGLPLLCLSGLTRNARDFDFLAPHLDGVRMIRMDYRGRGLSAWTGAGTYTIPTESQDALALLDHLGLDRAAILGTSRGGLIAMVLAATAKDRLLGVALNDVGPEVDSAGIASIATYIGIDPPYHSFDEAAAARAAAPGFADVPLSRWRQEVTHGLAETPDGVKITYDPALRDAVLAGVDAPTPDLWPLFAALEGLPLAALRAEHSDILAPATFARMQEVFPNMIARLVPGRGHVPFLDEPTSLAALKDWLELLQ</sequence>
<dbReference type="PANTHER" id="PTHR43433:SF5">
    <property type="entry name" value="AB HYDROLASE-1 DOMAIN-CONTAINING PROTEIN"/>
    <property type="match status" value="1"/>
</dbReference>
<evidence type="ECO:0000259" key="1">
    <source>
        <dbReference type="Pfam" id="PF00561"/>
    </source>
</evidence>
<keyword evidence="2" id="KW-0456">Lyase</keyword>
<dbReference type="KEGG" id="palw:PSAL_031420"/>
<dbReference type="SUPFAM" id="SSF53474">
    <property type="entry name" value="alpha/beta-Hydrolases"/>
    <property type="match status" value="1"/>
</dbReference>
<gene>
    <name evidence="2" type="primary">menH_2</name>
    <name evidence="2" type="ORF">PSAL_031420</name>
</gene>
<dbReference type="AlphaFoldDB" id="A0A418SJH1"/>
<dbReference type="PANTHER" id="PTHR43433">
    <property type="entry name" value="HYDROLASE, ALPHA/BETA FOLD FAMILY PROTEIN"/>
    <property type="match status" value="1"/>
</dbReference>
<keyword evidence="3" id="KW-1185">Reference proteome</keyword>
<feature type="domain" description="AB hydrolase-1" evidence="1">
    <location>
        <begin position="22"/>
        <end position="126"/>
    </location>
</feature>
<dbReference type="EMBL" id="CP060436">
    <property type="protein sequence ID" value="QPM91880.1"/>
    <property type="molecule type" value="Genomic_DNA"/>
</dbReference>
<dbReference type="GO" id="GO:0070205">
    <property type="term" value="F:2-succinyl-6-hydroxy-2,4-cyclohexadiene-1-carboxylate synthase activity"/>
    <property type="evidence" value="ECO:0007669"/>
    <property type="project" value="UniProtKB-EC"/>
</dbReference>
<name>A0A418SJH1_9RHOB</name>
<dbReference type="InterPro" id="IPR000073">
    <property type="entry name" value="AB_hydrolase_1"/>
</dbReference>
<dbReference type="RefSeq" id="WP_119838237.1">
    <property type="nucleotide sequence ID" value="NZ_CP060436.1"/>
</dbReference>
<reference evidence="2 3" key="1">
    <citation type="submission" date="2020-08" db="EMBL/GenBank/DDBJ databases">
        <title>Genome sequence of Rhodobacteraceae bacterium Lw-13e.</title>
        <authorList>
            <person name="Poehlein A."/>
            <person name="Wolter L."/>
            <person name="Daniel R."/>
            <person name="Brinkhoff T."/>
        </authorList>
    </citation>
    <scope>NUCLEOTIDE SEQUENCE [LARGE SCALE GENOMIC DNA]</scope>
    <source>
        <strain evidence="2 3">Lw-13e</strain>
    </source>
</reference>
<dbReference type="Pfam" id="PF00561">
    <property type="entry name" value="Abhydrolase_1"/>
    <property type="match status" value="1"/>
</dbReference>
<organism evidence="2 3">
    <name type="scientific">Pseudooceanicola algae</name>
    <dbReference type="NCBI Taxonomy" id="1537215"/>
    <lineage>
        <taxon>Bacteria</taxon>
        <taxon>Pseudomonadati</taxon>
        <taxon>Pseudomonadota</taxon>
        <taxon>Alphaproteobacteria</taxon>
        <taxon>Rhodobacterales</taxon>
        <taxon>Paracoccaceae</taxon>
        <taxon>Pseudooceanicola</taxon>
    </lineage>
</organism>
<accession>A0A418SJH1</accession>
<dbReference type="EC" id="4.2.99.20" evidence="2"/>
<dbReference type="InterPro" id="IPR029058">
    <property type="entry name" value="AB_hydrolase_fold"/>
</dbReference>
<protein>
    <submittedName>
        <fullName evidence="2">2-succinyl-6-hydroxy-2, 4-cyclohexadiene-1-carboxylate synthase</fullName>
        <ecNumber evidence="2">4.2.99.20</ecNumber>
    </submittedName>
</protein>